<accession>A0A816SDT6</accession>
<dbReference type="Proteomes" id="UP001295469">
    <property type="component" value="Chromosome A06"/>
</dbReference>
<dbReference type="EMBL" id="HG994360">
    <property type="protein sequence ID" value="CAF2083932.1"/>
    <property type="molecule type" value="Genomic_DNA"/>
</dbReference>
<feature type="region of interest" description="Disordered" evidence="1">
    <location>
        <begin position="1"/>
        <end position="53"/>
    </location>
</feature>
<evidence type="ECO:0000313" key="4">
    <source>
        <dbReference type="EMBL" id="KAH0921802.1"/>
    </source>
</evidence>
<protein>
    <submittedName>
        <fullName evidence="3">(rape) hypothetical protein</fullName>
    </submittedName>
</protein>
<name>A0A816SDT6_BRANA</name>
<feature type="transmembrane region" description="Helical" evidence="2">
    <location>
        <begin position="94"/>
        <end position="123"/>
    </location>
</feature>
<keyword evidence="2" id="KW-0472">Membrane</keyword>
<feature type="transmembrane region" description="Helical" evidence="2">
    <location>
        <begin position="169"/>
        <end position="186"/>
    </location>
</feature>
<sequence length="188" mass="21463">MDSISPLSNHQTTTSSSSDLSRRKRKKKSPPSPPPSLEKWRSEKHPQSVSHRWRMGSEQKLVKDGFIIRKPTKIHSPEEILSVSSLIEKKLCEFLAFLLALLHALIVNKVARASAFSVGLLYGSMKLKVLKKFSLACFNIMYSCCKRFTLVVCSSLLVMFTFVYNVIHFLKTSFIMLALVFCWFVIMN</sequence>
<dbReference type="EMBL" id="JAGKQM010000006">
    <property type="protein sequence ID" value="KAH0921802.1"/>
    <property type="molecule type" value="Genomic_DNA"/>
</dbReference>
<keyword evidence="6" id="KW-1185">Reference proteome</keyword>
<organism evidence="3">
    <name type="scientific">Brassica napus</name>
    <name type="common">Rape</name>
    <dbReference type="NCBI Taxonomy" id="3708"/>
    <lineage>
        <taxon>Eukaryota</taxon>
        <taxon>Viridiplantae</taxon>
        <taxon>Streptophyta</taxon>
        <taxon>Embryophyta</taxon>
        <taxon>Tracheophyta</taxon>
        <taxon>Spermatophyta</taxon>
        <taxon>Magnoliopsida</taxon>
        <taxon>eudicotyledons</taxon>
        <taxon>Gunneridae</taxon>
        <taxon>Pentapetalae</taxon>
        <taxon>rosids</taxon>
        <taxon>malvids</taxon>
        <taxon>Brassicales</taxon>
        <taxon>Brassicaceae</taxon>
        <taxon>Brassiceae</taxon>
        <taxon>Brassica</taxon>
    </lineage>
</organism>
<feature type="compositionally biased region" description="Polar residues" evidence="1">
    <location>
        <begin position="1"/>
        <end position="14"/>
    </location>
</feature>
<evidence type="ECO:0000313" key="6">
    <source>
        <dbReference type="Proteomes" id="UP000824890"/>
    </source>
</evidence>
<keyword evidence="2" id="KW-1133">Transmembrane helix</keyword>
<evidence type="ECO:0000256" key="1">
    <source>
        <dbReference type="SAM" id="MobiDB-lite"/>
    </source>
</evidence>
<reference evidence="3" key="1">
    <citation type="submission" date="2021-01" db="EMBL/GenBank/DDBJ databases">
        <authorList>
            <consortium name="Genoscope - CEA"/>
            <person name="William W."/>
        </authorList>
    </citation>
    <scope>NUCLEOTIDE SEQUENCE</scope>
</reference>
<evidence type="ECO:0000256" key="2">
    <source>
        <dbReference type="SAM" id="Phobius"/>
    </source>
</evidence>
<proteinExistence type="predicted"/>
<dbReference type="AlphaFoldDB" id="A0A816SDT6"/>
<keyword evidence="2" id="KW-0812">Transmembrane</keyword>
<evidence type="ECO:0000313" key="5">
    <source>
        <dbReference type="EMBL" id="KAH0924683.1"/>
    </source>
</evidence>
<dbReference type="EMBL" id="JAGKQM010000005">
    <property type="protein sequence ID" value="KAH0924683.1"/>
    <property type="molecule type" value="Genomic_DNA"/>
</dbReference>
<reference evidence="4 6" key="2">
    <citation type="submission" date="2021-05" db="EMBL/GenBank/DDBJ databases">
        <title>Genome Assembly of Synthetic Allotetraploid Brassica napus Reveals Homoeologous Exchanges between Subgenomes.</title>
        <authorList>
            <person name="Davis J.T."/>
        </authorList>
    </citation>
    <scope>NUCLEOTIDE SEQUENCE [LARGE SCALE GENOMIC DNA]</scope>
    <source>
        <strain evidence="6">cv. Da-Ae</strain>
        <tissue evidence="4">Seedling</tissue>
    </source>
</reference>
<feature type="transmembrane region" description="Helical" evidence="2">
    <location>
        <begin position="144"/>
        <end position="163"/>
    </location>
</feature>
<gene>
    <name evidence="3" type="ORF">DARMORV10_A06P14240.1</name>
    <name evidence="5" type="ORF">HID58_016939</name>
    <name evidence="4" type="ORF">HID58_021820</name>
</gene>
<dbReference type="Proteomes" id="UP000824890">
    <property type="component" value="Unassembled WGS sequence"/>
</dbReference>
<evidence type="ECO:0000313" key="3">
    <source>
        <dbReference type="EMBL" id="CAF2083932.1"/>
    </source>
</evidence>